<accession>A0A4Y7L6V3</accession>
<dbReference type="Proteomes" id="UP000316621">
    <property type="component" value="Chromosome 10"/>
</dbReference>
<reference evidence="1 2" key="1">
    <citation type="journal article" date="2018" name="Science">
        <title>The opium poppy genome and morphinan production.</title>
        <authorList>
            <person name="Guo L."/>
            <person name="Winzer T."/>
            <person name="Yang X."/>
            <person name="Li Y."/>
            <person name="Ning Z."/>
            <person name="He Z."/>
            <person name="Teodor R."/>
            <person name="Lu Y."/>
            <person name="Bowser T.A."/>
            <person name="Graham I.A."/>
            <person name="Ye K."/>
        </authorList>
    </citation>
    <scope>NUCLEOTIDE SEQUENCE [LARGE SCALE GENOMIC DNA]</scope>
    <source>
        <strain evidence="2">cv. HN1</strain>
        <tissue evidence="1">Leaves</tissue>
    </source>
</reference>
<dbReference type="EMBL" id="CM010724">
    <property type="protein sequence ID" value="RZC80009.1"/>
    <property type="molecule type" value="Genomic_DNA"/>
</dbReference>
<name>A0A4Y7L6V3_PAPSO</name>
<dbReference type="AlphaFoldDB" id="A0A4Y7L6V3"/>
<keyword evidence="2" id="KW-1185">Reference proteome</keyword>
<sequence>MKKKEKVGSAVEDEEEEEGVETDFRFMIIDFCIKEINFDQVALGKEFCSDAAREIAAPRTTMCSFAASTNPLFNLRKTSQTNKGMDMRGSRFIDFALCT</sequence>
<evidence type="ECO:0000313" key="1">
    <source>
        <dbReference type="EMBL" id="RZC80009.1"/>
    </source>
</evidence>
<proteinExistence type="predicted"/>
<gene>
    <name evidence="1" type="ORF">C5167_042588</name>
</gene>
<evidence type="ECO:0000313" key="2">
    <source>
        <dbReference type="Proteomes" id="UP000316621"/>
    </source>
</evidence>
<organism evidence="1 2">
    <name type="scientific">Papaver somniferum</name>
    <name type="common">Opium poppy</name>
    <dbReference type="NCBI Taxonomy" id="3469"/>
    <lineage>
        <taxon>Eukaryota</taxon>
        <taxon>Viridiplantae</taxon>
        <taxon>Streptophyta</taxon>
        <taxon>Embryophyta</taxon>
        <taxon>Tracheophyta</taxon>
        <taxon>Spermatophyta</taxon>
        <taxon>Magnoliopsida</taxon>
        <taxon>Ranunculales</taxon>
        <taxon>Papaveraceae</taxon>
        <taxon>Papaveroideae</taxon>
        <taxon>Papaver</taxon>
    </lineage>
</organism>
<protein>
    <submittedName>
        <fullName evidence="1">Uncharacterized protein</fullName>
    </submittedName>
</protein>
<dbReference type="Gramene" id="RZC80009">
    <property type="protein sequence ID" value="RZC80009"/>
    <property type="gene ID" value="C5167_042588"/>
</dbReference>